<dbReference type="AlphaFoldDB" id="A0A1Y3BYP8"/>
<sequence length="139" mass="15754">STLNLNKSTTKPIWINTLSKSGPSATGHYAVSIVMPTWKGANETLEFRINDKLEQLYFQCTPNDMQMRMRQHGIDFKDEQRPVDLLIGLDNINKLQLSEELRLNDDVIAKRTTIGWVIFGVQLENKVRVSNDPVTAAPV</sequence>
<keyword evidence="2" id="KW-1185">Reference proteome</keyword>
<accession>A0A1Y3BYP8</accession>
<feature type="non-terminal residue" evidence="1">
    <location>
        <position position="1"/>
    </location>
</feature>
<comment type="caution">
    <text evidence="1">The sequence shown here is derived from an EMBL/GenBank/DDBJ whole genome shotgun (WGS) entry which is preliminary data.</text>
</comment>
<reference evidence="1 2" key="1">
    <citation type="submission" date="2017-03" db="EMBL/GenBank/DDBJ databases">
        <title>Genome Survey of Euroglyphus maynei.</title>
        <authorList>
            <person name="Arlian L.G."/>
            <person name="Morgan M.S."/>
            <person name="Rider S.D."/>
        </authorList>
    </citation>
    <scope>NUCLEOTIDE SEQUENCE [LARGE SCALE GENOMIC DNA]</scope>
    <source>
        <strain evidence="1">Arlian Lab</strain>
        <tissue evidence="1">Whole body</tissue>
    </source>
</reference>
<evidence type="ECO:0000313" key="1">
    <source>
        <dbReference type="EMBL" id="OTF84195.1"/>
    </source>
</evidence>
<dbReference type="EMBL" id="MUJZ01000222">
    <property type="protein sequence ID" value="OTF84195.1"/>
    <property type="molecule type" value="Genomic_DNA"/>
</dbReference>
<organism evidence="1 2">
    <name type="scientific">Euroglyphus maynei</name>
    <name type="common">Mayne's house dust mite</name>
    <dbReference type="NCBI Taxonomy" id="6958"/>
    <lineage>
        <taxon>Eukaryota</taxon>
        <taxon>Metazoa</taxon>
        <taxon>Ecdysozoa</taxon>
        <taxon>Arthropoda</taxon>
        <taxon>Chelicerata</taxon>
        <taxon>Arachnida</taxon>
        <taxon>Acari</taxon>
        <taxon>Acariformes</taxon>
        <taxon>Sarcoptiformes</taxon>
        <taxon>Astigmata</taxon>
        <taxon>Psoroptidia</taxon>
        <taxon>Analgoidea</taxon>
        <taxon>Pyroglyphidae</taxon>
        <taxon>Pyroglyphinae</taxon>
        <taxon>Euroglyphus</taxon>
    </lineage>
</organism>
<name>A0A1Y3BYP8_EURMA</name>
<gene>
    <name evidence="1" type="ORF">BLA29_013880</name>
</gene>
<proteinExistence type="predicted"/>
<evidence type="ECO:0008006" key="3">
    <source>
        <dbReference type="Google" id="ProtNLM"/>
    </source>
</evidence>
<feature type="non-terminal residue" evidence="1">
    <location>
        <position position="139"/>
    </location>
</feature>
<protein>
    <recommendedName>
        <fullName evidence="3">Peptidase aspartic putative domain-containing protein</fullName>
    </recommendedName>
</protein>
<dbReference type="Proteomes" id="UP000194236">
    <property type="component" value="Unassembled WGS sequence"/>
</dbReference>
<evidence type="ECO:0000313" key="2">
    <source>
        <dbReference type="Proteomes" id="UP000194236"/>
    </source>
</evidence>